<dbReference type="RefSeq" id="WP_103661342.1">
    <property type="nucleotide sequence ID" value="NZ_ML136879.1"/>
</dbReference>
<organism evidence="2 3">
    <name type="scientific">Lactobacillus xujianguonis</name>
    <dbReference type="NCBI Taxonomy" id="2495899"/>
    <lineage>
        <taxon>Bacteria</taxon>
        <taxon>Bacillati</taxon>
        <taxon>Bacillota</taxon>
        <taxon>Bacilli</taxon>
        <taxon>Lactobacillales</taxon>
        <taxon>Lactobacillaceae</taxon>
        <taxon>Lactobacillus</taxon>
    </lineage>
</organism>
<feature type="signal peptide" evidence="1">
    <location>
        <begin position="1"/>
        <end position="21"/>
    </location>
</feature>
<gene>
    <name evidence="2" type="ORF">EJK17_04940</name>
</gene>
<dbReference type="EMBL" id="RXIA01000011">
    <property type="protein sequence ID" value="RVU70905.1"/>
    <property type="molecule type" value="Genomic_DNA"/>
</dbReference>
<evidence type="ECO:0000313" key="2">
    <source>
        <dbReference type="EMBL" id="RVU70905.1"/>
    </source>
</evidence>
<keyword evidence="3" id="KW-1185">Reference proteome</keyword>
<proteinExistence type="predicted"/>
<evidence type="ECO:0000313" key="3">
    <source>
        <dbReference type="Proteomes" id="UP000288291"/>
    </source>
</evidence>
<comment type="caution">
    <text evidence="2">The sequence shown here is derived from an EMBL/GenBank/DDBJ whole genome shotgun (WGS) entry which is preliminary data.</text>
</comment>
<dbReference type="AlphaFoldDB" id="A0A437SVF1"/>
<reference evidence="2 3" key="1">
    <citation type="submission" date="2018-12" db="EMBL/GenBank/DDBJ databases">
        <authorList>
            <person name="Meng J."/>
        </authorList>
    </citation>
    <scope>NUCLEOTIDE SEQUENCE [LARGE SCALE GENOMIC DNA]</scope>
    <source>
        <strain evidence="2 3">HT111-2</strain>
    </source>
</reference>
<keyword evidence="1" id="KW-0732">Signal</keyword>
<dbReference type="Proteomes" id="UP000288291">
    <property type="component" value="Unassembled WGS sequence"/>
</dbReference>
<protein>
    <submittedName>
        <fullName evidence="2">Uncharacterized protein</fullName>
    </submittedName>
</protein>
<feature type="chain" id="PRO_5039591201" evidence="1">
    <location>
        <begin position="22"/>
        <end position="188"/>
    </location>
</feature>
<sequence length="188" mass="21374">MKKRLGAILLAMIACSCFMIATPQSTQASSKYGKIGTVITPTNMRGKWRYQGSSILGQKTYRHYKVRIGKHHVNGLRLFQADTAITSKYAANYKKYHFIIDQTMNWGNATIFNRNGIQWLNVNGWTAGAGNGTFYGLTTHEHHGKMEPALAIAIGYKPTIVAYAYRVSKYHPIKPYREFNRTDLENQY</sequence>
<evidence type="ECO:0000256" key="1">
    <source>
        <dbReference type="SAM" id="SignalP"/>
    </source>
</evidence>
<dbReference type="PROSITE" id="PS51257">
    <property type="entry name" value="PROKAR_LIPOPROTEIN"/>
    <property type="match status" value="1"/>
</dbReference>
<name>A0A437SVF1_9LACO</name>
<accession>A0A437SVF1</accession>